<evidence type="ECO:0000313" key="7">
    <source>
        <dbReference type="EMBL" id="TCP29640.1"/>
    </source>
</evidence>
<dbReference type="FunFam" id="1.10.260.40:FF:000002">
    <property type="entry name" value="HTH-type transcriptional repressor PurR"/>
    <property type="match status" value="1"/>
</dbReference>
<evidence type="ECO:0000256" key="5">
    <source>
        <dbReference type="ARBA" id="ARBA00023163"/>
    </source>
</evidence>
<accession>A0A4R2P4B0</accession>
<organism evidence="7 8">
    <name type="scientific">Scopulibacillus darangshiensis</name>
    <dbReference type="NCBI Taxonomy" id="442528"/>
    <lineage>
        <taxon>Bacteria</taxon>
        <taxon>Bacillati</taxon>
        <taxon>Bacillota</taxon>
        <taxon>Bacilli</taxon>
        <taxon>Bacillales</taxon>
        <taxon>Sporolactobacillaceae</taxon>
        <taxon>Scopulibacillus</taxon>
    </lineage>
</organism>
<keyword evidence="3" id="KW-0805">Transcription regulation</keyword>
<keyword evidence="8" id="KW-1185">Reference proteome</keyword>
<protein>
    <recommendedName>
        <fullName evidence="1">Catabolite control protein A</fullName>
    </recommendedName>
</protein>
<sequence length="336" mass="37436">MVTIYDIAKRANVSSMTVSRVINNSGTVKEETRKKVEQIIKELNYIPNSAARSLNIKETKILSLIITDITNPFFTKVARGAEDKAKQMGYRLLLSNSDESLEKESEYINMILSSGVDGVLIAPSGDQSKKNLRTLIKHRIPFVLIDREVDGIQSDVVMGDNFDGTRKLIEHIIQQGHRKIALINGPSNISTARAREKAFIETLQLSGIQPEENLMYNISFKQNNAEKIVEKLVSLKKAERPTAIFAANNFIAVDTVKALRDLGKSVPEDMAIVCFDDPEPIPGFNPFLTVAAQPDYNFGYLGVQLLIERIEKKGPQGFQRIVLPPEIHISKSSIKG</sequence>
<evidence type="ECO:0000256" key="4">
    <source>
        <dbReference type="ARBA" id="ARBA00023125"/>
    </source>
</evidence>
<gene>
    <name evidence="7" type="ORF">EV207_10994</name>
</gene>
<keyword evidence="5" id="KW-0804">Transcription</keyword>
<dbReference type="SMART" id="SM00354">
    <property type="entry name" value="HTH_LACI"/>
    <property type="match status" value="1"/>
</dbReference>
<evidence type="ECO:0000256" key="3">
    <source>
        <dbReference type="ARBA" id="ARBA00023015"/>
    </source>
</evidence>
<evidence type="ECO:0000256" key="1">
    <source>
        <dbReference type="ARBA" id="ARBA00019435"/>
    </source>
</evidence>
<dbReference type="PROSITE" id="PS50932">
    <property type="entry name" value="HTH_LACI_2"/>
    <property type="match status" value="1"/>
</dbReference>
<dbReference type="RefSeq" id="WP_132745674.1">
    <property type="nucleotide sequence ID" value="NZ_SLXK01000009.1"/>
</dbReference>
<dbReference type="SUPFAM" id="SSF47413">
    <property type="entry name" value="lambda repressor-like DNA-binding domains"/>
    <property type="match status" value="1"/>
</dbReference>
<dbReference type="InterPro" id="IPR028082">
    <property type="entry name" value="Peripla_BP_I"/>
</dbReference>
<dbReference type="InterPro" id="IPR046335">
    <property type="entry name" value="LacI/GalR-like_sensor"/>
</dbReference>
<keyword evidence="4" id="KW-0238">DNA-binding</keyword>
<dbReference type="Gene3D" id="3.40.50.2300">
    <property type="match status" value="2"/>
</dbReference>
<dbReference type="GO" id="GO:0003700">
    <property type="term" value="F:DNA-binding transcription factor activity"/>
    <property type="evidence" value="ECO:0007669"/>
    <property type="project" value="TreeGrafter"/>
</dbReference>
<dbReference type="SUPFAM" id="SSF53822">
    <property type="entry name" value="Periplasmic binding protein-like I"/>
    <property type="match status" value="1"/>
</dbReference>
<feature type="domain" description="HTH lacI-type" evidence="6">
    <location>
        <begin position="2"/>
        <end position="56"/>
    </location>
</feature>
<keyword evidence="2" id="KW-0678">Repressor</keyword>
<dbReference type="PANTHER" id="PTHR30146">
    <property type="entry name" value="LACI-RELATED TRANSCRIPTIONAL REPRESSOR"/>
    <property type="match status" value="1"/>
</dbReference>
<proteinExistence type="predicted"/>
<dbReference type="Gene3D" id="1.10.260.40">
    <property type="entry name" value="lambda repressor-like DNA-binding domains"/>
    <property type="match status" value="1"/>
</dbReference>
<dbReference type="EMBL" id="SLXK01000009">
    <property type="protein sequence ID" value="TCP29640.1"/>
    <property type="molecule type" value="Genomic_DNA"/>
</dbReference>
<dbReference type="Pfam" id="PF00356">
    <property type="entry name" value="LacI"/>
    <property type="match status" value="1"/>
</dbReference>
<dbReference type="Proteomes" id="UP000295416">
    <property type="component" value="Unassembled WGS sequence"/>
</dbReference>
<dbReference type="GO" id="GO:0000976">
    <property type="term" value="F:transcription cis-regulatory region binding"/>
    <property type="evidence" value="ECO:0007669"/>
    <property type="project" value="TreeGrafter"/>
</dbReference>
<dbReference type="InterPro" id="IPR010982">
    <property type="entry name" value="Lambda_DNA-bd_dom_sf"/>
</dbReference>
<comment type="caution">
    <text evidence="7">The sequence shown here is derived from an EMBL/GenBank/DDBJ whole genome shotgun (WGS) entry which is preliminary data.</text>
</comment>
<dbReference type="PANTHER" id="PTHR30146:SF148">
    <property type="entry name" value="HTH-TYPE TRANSCRIPTIONAL REPRESSOR PURR-RELATED"/>
    <property type="match status" value="1"/>
</dbReference>
<dbReference type="CDD" id="cd01392">
    <property type="entry name" value="HTH_LacI"/>
    <property type="match status" value="1"/>
</dbReference>
<reference evidence="7 8" key="1">
    <citation type="submission" date="2019-03" db="EMBL/GenBank/DDBJ databases">
        <title>Genomic Encyclopedia of Type Strains, Phase IV (KMG-IV): sequencing the most valuable type-strain genomes for metagenomic binning, comparative biology and taxonomic classification.</title>
        <authorList>
            <person name="Goeker M."/>
        </authorList>
    </citation>
    <scope>NUCLEOTIDE SEQUENCE [LARGE SCALE GENOMIC DNA]</scope>
    <source>
        <strain evidence="7 8">DSM 19377</strain>
    </source>
</reference>
<evidence type="ECO:0000256" key="2">
    <source>
        <dbReference type="ARBA" id="ARBA00022491"/>
    </source>
</evidence>
<dbReference type="Pfam" id="PF13377">
    <property type="entry name" value="Peripla_BP_3"/>
    <property type="match status" value="1"/>
</dbReference>
<dbReference type="OrthoDB" id="1639518at2"/>
<name>A0A4R2P4B0_9BACL</name>
<evidence type="ECO:0000313" key="8">
    <source>
        <dbReference type="Proteomes" id="UP000295416"/>
    </source>
</evidence>
<dbReference type="PROSITE" id="PS00356">
    <property type="entry name" value="HTH_LACI_1"/>
    <property type="match status" value="1"/>
</dbReference>
<evidence type="ECO:0000259" key="6">
    <source>
        <dbReference type="PROSITE" id="PS50932"/>
    </source>
</evidence>
<dbReference type="InterPro" id="IPR000843">
    <property type="entry name" value="HTH_LacI"/>
</dbReference>
<dbReference type="AlphaFoldDB" id="A0A4R2P4B0"/>
<dbReference type="PRINTS" id="PR00036">
    <property type="entry name" value="HTHLACI"/>
</dbReference>